<dbReference type="Proteomes" id="UP001195483">
    <property type="component" value="Unassembled WGS sequence"/>
</dbReference>
<keyword evidence="7" id="KW-1185">Reference proteome</keyword>
<dbReference type="InterPro" id="IPR047153">
    <property type="entry name" value="TRIM45/56/19-like"/>
</dbReference>
<dbReference type="Pfam" id="PF13445">
    <property type="entry name" value="zf-RING_UBOX"/>
    <property type="match status" value="1"/>
</dbReference>
<dbReference type="PANTHER" id="PTHR25462:SF296">
    <property type="entry name" value="MEIOTIC P26, ISOFORM F"/>
    <property type="match status" value="1"/>
</dbReference>
<comment type="caution">
    <text evidence="6">The sequence shown here is derived from an EMBL/GenBank/DDBJ whole genome shotgun (WGS) entry which is preliminary data.</text>
</comment>
<dbReference type="GO" id="GO:0008270">
    <property type="term" value="F:zinc ion binding"/>
    <property type="evidence" value="ECO:0007669"/>
    <property type="project" value="UniProtKB-KW"/>
</dbReference>
<dbReference type="InterPro" id="IPR013083">
    <property type="entry name" value="Znf_RING/FYVE/PHD"/>
</dbReference>
<sequence>MAEESGGEHRQLMCPICLEPFESPKVLTCLHTFCEKCICNHAYGLSEQGTHSDTIACPVCRIPAAAPTVNQILDDWATKLPNNSTALSSLASDQSVKDDSVYCQPCVSDGQQQLSIAYCVTCMEYLCQACYKCP</sequence>
<evidence type="ECO:0000256" key="2">
    <source>
        <dbReference type="ARBA" id="ARBA00022771"/>
    </source>
</evidence>
<accession>A0AAE0SQ51</accession>
<dbReference type="InterPro" id="IPR001841">
    <property type="entry name" value="Znf_RING"/>
</dbReference>
<dbReference type="PROSITE" id="PS00518">
    <property type="entry name" value="ZF_RING_1"/>
    <property type="match status" value="1"/>
</dbReference>
<name>A0AAE0SQ51_9BIVA</name>
<evidence type="ECO:0000313" key="7">
    <source>
        <dbReference type="Proteomes" id="UP001195483"/>
    </source>
</evidence>
<organism evidence="6 7">
    <name type="scientific">Potamilus streckersoni</name>
    <dbReference type="NCBI Taxonomy" id="2493646"/>
    <lineage>
        <taxon>Eukaryota</taxon>
        <taxon>Metazoa</taxon>
        <taxon>Spiralia</taxon>
        <taxon>Lophotrochozoa</taxon>
        <taxon>Mollusca</taxon>
        <taxon>Bivalvia</taxon>
        <taxon>Autobranchia</taxon>
        <taxon>Heteroconchia</taxon>
        <taxon>Palaeoheterodonta</taxon>
        <taxon>Unionida</taxon>
        <taxon>Unionoidea</taxon>
        <taxon>Unionidae</taxon>
        <taxon>Ambleminae</taxon>
        <taxon>Lampsilini</taxon>
        <taxon>Potamilus</taxon>
    </lineage>
</organism>
<keyword evidence="2 4" id="KW-0863">Zinc-finger</keyword>
<dbReference type="PANTHER" id="PTHR25462">
    <property type="entry name" value="BONUS, ISOFORM C-RELATED"/>
    <property type="match status" value="1"/>
</dbReference>
<keyword evidence="1" id="KW-0479">Metal-binding</keyword>
<dbReference type="Gene3D" id="3.30.40.10">
    <property type="entry name" value="Zinc/RING finger domain, C3HC4 (zinc finger)"/>
    <property type="match status" value="1"/>
</dbReference>
<dbReference type="AlphaFoldDB" id="A0AAE0SQ51"/>
<proteinExistence type="predicted"/>
<dbReference type="PROSITE" id="PS50089">
    <property type="entry name" value="ZF_RING_2"/>
    <property type="match status" value="1"/>
</dbReference>
<dbReference type="GO" id="GO:0061630">
    <property type="term" value="F:ubiquitin protein ligase activity"/>
    <property type="evidence" value="ECO:0007669"/>
    <property type="project" value="TreeGrafter"/>
</dbReference>
<feature type="domain" description="RING-type" evidence="5">
    <location>
        <begin position="14"/>
        <end position="61"/>
    </location>
</feature>
<evidence type="ECO:0000256" key="1">
    <source>
        <dbReference type="ARBA" id="ARBA00022723"/>
    </source>
</evidence>
<dbReference type="InterPro" id="IPR027370">
    <property type="entry name" value="Znf-RING_euk"/>
</dbReference>
<evidence type="ECO:0000313" key="6">
    <source>
        <dbReference type="EMBL" id="KAK3595568.1"/>
    </source>
</evidence>
<keyword evidence="3" id="KW-0862">Zinc</keyword>
<dbReference type="SUPFAM" id="SSF57850">
    <property type="entry name" value="RING/U-box"/>
    <property type="match status" value="1"/>
</dbReference>
<reference evidence="6" key="1">
    <citation type="journal article" date="2021" name="Genome Biol. Evol.">
        <title>A High-Quality Reference Genome for a Parasitic Bivalve with Doubly Uniparental Inheritance (Bivalvia: Unionida).</title>
        <authorList>
            <person name="Smith C.H."/>
        </authorList>
    </citation>
    <scope>NUCLEOTIDE SEQUENCE</scope>
    <source>
        <strain evidence="6">CHS0354</strain>
    </source>
</reference>
<gene>
    <name evidence="6" type="ORF">CHS0354_009524</name>
</gene>
<dbReference type="SMART" id="SM00184">
    <property type="entry name" value="RING"/>
    <property type="match status" value="1"/>
</dbReference>
<evidence type="ECO:0000259" key="5">
    <source>
        <dbReference type="PROSITE" id="PS50089"/>
    </source>
</evidence>
<protein>
    <recommendedName>
        <fullName evidence="5">RING-type domain-containing protein</fullName>
    </recommendedName>
</protein>
<evidence type="ECO:0000256" key="4">
    <source>
        <dbReference type="PROSITE-ProRule" id="PRU00175"/>
    </source>
</evidence>
<evidence type="ECO:0000256" key="3">
    <source>
        <dbReference type="ARBA" id="ARBA00022833"/>
    </source>
</evidence>
<reference evidence="6" key="3">
    <citation type="submission" date="2023-05" db="EMBL/GenBank/DDBJ databases">
        <authorList>
            <person name="Smith C.H."/>
        </authorList>
    </citation>
    <scope>NUCLEOTIDE SEQUENCE</scope>
    <source>
        <strain evidence="6">CHS0354</strain>
        <tissue evidence="6">Mantle</tissue>
    </source>
</reference>
<dbReference type="InterPro" id="IPR017907">
    <property type="entry name" value="Znf_RING_CS"/>
</dbReference>
<reference evidence="6" key="2">
    <citation type="journal article" date="2021" name="Genome Biol. Evol.">
        <title>Developing a high-quality reference genome for a parasitic bivalve with doubly uniparental inheritance (Bivalvia: Unionida).</title>
        <authorList>
            <person name="Smith C.H."/>
        </authorList>
    </citation>
    <scope>NUCLEOTIDE SEQUENCE</scope>
    <source>
        <strain evidence="6">CHS0354</strain>
        <tissue evidence="6">Mantle</tissue>
    </source>
</reference>
<dbReference type="EMBL" id="JAEAOA010000613">
    <property type="protein sequence ID" value="KAK3595568.1"/>
    <property type="molecule type" value="Genomic_DNA"/>
</dbReference>